<keyword evidence="6" id="KW-0328">Glycosyltransferase</keyword>
<dbReference type="EC" id="2.4.2.21" evidence="3"/>
<gene>
    <name evidence="11" type="ORF">PSAL00342_LOCUS1614</name>
</gene>
<keyword evidence="5" id="KW-0169">Cobalamin biosynthesis</keyword>
<comment type="similarity">
    <text evidence="2">Belongs to the CobT family.</text>
</comment>
<dbReference type="UniPathway" id="UPA00061">
    <property type="reaction ID" value="UER00516"/>
</dbReference>
<keyword evidence="7" id="KW-0808">Transferase</keyword>
<evidence type="ECO:0000256" key="2">
    <source>
        <dbReference type="ARBA" id="ARBA00007110"/>
    </source>
</evidence>
<dbReference type="GO" id="GO:0008939">
    <property type="term" value="F:nicotinate-nucleotide-dimethylbenzimidazole phosphoribosyltransferase activity"/>
    <property type="evidence" value="ECO:0007669"/>
    <property type="project" value="UniProtKB-EC"/>
</dbReference>
<evidence type="ECO:0000256" key="9">
    <source>
        <dbReference type="ARBA" id="ARBA00047340"/>
    </source>
</evidence>
<dbReference type="CDD" id="cd02439">
    <property type="entry name" value="DMB-PRT_CobT"/>
    <property type="match status" value="1"/>
</dbReference>
<comment type="catalytic activity">
    <reaction evidence="9">
        <text>5,6-dimethylbenzimidazole + nicotinate beta-D-ribonucleotide = alpha-ribazole 5'-phosphate + nicotinate + H(+)</text>
        <dbReference type="Rhea" id="RHEA:11196"/>
        <dbReference type="ChEBI" id="CHEBI:15378"/>
        <dbReference type="ChEBI" id="CHEBI:15890"/>
        <dbReference type="ChEBI" id="CHEBI:32544"/>
        <dbReference type="ChEBI" id="CHEBI:57502"/>
        <dbReference type="ChEBI" id="CHEBI:57918"/>
        <dbReference type="EC" id="2.4.2.21"/>
    </reaction>
</comment>
<sequence length="383" mass="40514">MATCESKDVDEVERRTKAMEKEEERGKAAMEECAKMLEEKAQPKGALGTLETWAKRLAKLQCRAVPQASQFAYACFCADHGLVETQVCTPYPSSVTQKVATALAAGGAGGAVMCATVGRVRHFRVVDVGMLRPANGCDLDTRVACGTKSIVQECAMNAEECAKALDVGRRTIADFVKEEIHAVVLGEVGIGNTTSSSALLAALTRRRPVQVCGRGSGLDDIGVERKAKVVEMALHRHRSIVKSASESPMKVLQALGGLEIAAMVGAVLQAREDSVAVLVDGFIATVAALVAVRVDPRSADCLFLTTRCPEPGHAIALTELMKFGVPKPPLDMDMRLGEGSAAALCIPIMAAAANVVSNMMTLSEALSLPDKEEGTTARSGRIF</sequence>
<evidence type="ECO:0000256" key="10">
    <source>
        <dbReference type="SAM" id="MobiDB-lite"/>
    </source>
</evidence>
<comment type="pathway">
    <text evidence="1">Nucleoside biosynthesis; alpha-ribazole biosynthesis; alpha-ribazole from 5,6-dimethylbenzimidazole: step 1/2.</text>
</comment>
<name>A0A7S3XCQ2_9CHLO</name>
<organism evidence="11">
    <name type="scientific">Picocystis salinarum</name>
    <dbReference type="NCBI Taxonomy" id="88271"/>
    <lineage>
        <taxon>Eukaryota</taxon>
        <taxon>Viridiplantae</taxon>
        <taxon>Chlorophyta</taxon>
        <taxon>Picocystophyceae</taxon>
        <taxon>Picocystales</taxon>
        <taxon>Picocystaceae</taxon>
        <taxon>Picocystis</taxon>
    </lineage>
</organism>
<evidence type="ECO:0000256" key="8">
    <source>
        <dbReference type="ARBA" id="ARBA00030686"/>
    </source>
</evidence>
<evidence type="ECO:0000256" key="4">
    <source>
        <dbReference type="ARBA" id="ARBA00015486"/>
    </source>
</evidence>
<evidence type="ECO:0000256" key="6">
    <source>
        <dbReference type="ARBA" id="ARBA00022676"/>
    </source>
</evidence>
<reference evidence="11" key="1">
    <citation type="submission" date="2021-01" db="EMBL/GenBank/DDBJ databases">
        <authorList>
            <person name="Corre E."/>
            <person name="Pelletier E."/>
            <person name="Niang G."/>
            <person name="Scheremetjew M."/>
            <person name="Finn R."/>
            <person name="Kale V."/>
            <person name="Holt S."/>
            <person name="Cochrane G."/>
            <person name="Meng A."/>
            <person name="Brown T."/>
            <person name="Cohen L."/>
        </authorList>
    </citation>
    <scope>NUCLEOTIDE SEQUENCE</scope>
    <source>
        <strain evidence="11">CCMP1897</strain>
    </source>
</reference>
<accession>A0A7S3XCQ2</accession>
<dbReference type="EMBL" id="HBIS01001824">
    <property type="protein sequence ID" value="CAE0607797.1"/>
    <property type="molecule type" value="Transcribed_RNA"/>
</dbReference>
<proteinExistence type="inferred from homology"/>
<dbReference type="InterPro" id="IPR036087">
    <property type="entry name" value="Nict_dMeBzImd_PRibTrfase_sf"/>
</dbReference>
<dbReference type="InterPro" id="IPR023195">
    <property type="entry name" value="Nict_dMeBzImd_PRibTrfase_N"/>
</dbReference>
<dbReference type="AlphaFoldDB" id="A0A7S3XCQ2"/>
<evidence type="ECO:0000256" key="7">
    <source>
        <dbReference type="ARBA" id="ARBA00022679"/>
    </source>
</evidence>
<dbReference type="Gene3D" id="1.10.1610.10">
    <property type="match status" value="1"/>
</dbReference>
<evidence type="ECO:0000313" key="11">
    <source>
        <dbReference type="EMBL" id="CAE0607797.1"/>
    </source>
</evidence>
<dbReference type="PANTHER" id="PTHR43463:SF1">
    <property type="entry name" value="NICOTINATE-NUCLEOTIDE--DIMETHYLBENZIMIDAZOLE PHOSPHORIBOSYLTRANSFERASE"/>
    <property type="match status" value="1"/>
</dbReference>
<evidence type="ECO:0000256" key="1">
    <source>
        <dbReference type="ARBA" id="ARBA00005049"/>
    </source>
</evidence>
<feature type="region of interest" description="Disordered" evidence="10">
    <location>
        <begin position="1"/>
        <end position="28"/>
    </location>
</feature>
<dbReference type="Pfam" id="PF02277">
    <property type="entry name" value="DBI_PRT"/>
    <property type="match status" value="1"/>
</dbReference>
<dbReference type="InterPro" id="IPR003200">
    <property type="entry name" value="Nict_dMeBzImd_PRibTrfase"/>
</dbReference>
<dbReference type="SUPFAM" id="SSF52733">
    <property type="entry name" value="Nicotinate mononucleotide:5,6-dimethylbenzimidazole phosphoribosyltransferase (CobT)"/>
    <property type="match status" value="1"/>
</dbReference>
<protein>
    <recommendedName>
        <fullName evidence="4">Nicotinate-nucleotide--dimethylbenzimidazole phosphoribosyltransferase</fullName>
        <ecNumber evidence="3">2.4.2.21</ecNumber>
    </recommendedName>
    <alternativeName>
        <fullName evidence="8">N(1)-alpha-phosphoribosyltransferase</fullName>
    </alternativeName>
</protein>
<evidence type="ECO:0000256" key="5">
    <source>
        <dbReference type="ARBA" id="ARBA00022573"/>
    </source>
</evidence>
<evidence type="ECO:0000256" key="3">
    <source>
        <dbReference type="ARBA" id="ARBA00011991"/>
    </source>
</evidence>
<dbReference type="PANTHER" id="PTHR43463">
    <property type="entry name" value="NICOTINATE-NUCLEOTIDE--DIMETHYLBENZIMIDAZOLE PHOSPHORIBOSYLTRANSFERASE"/>
    <property type="match status" value="1"/>
</dbReference>
<dbReference type="Gene3D" id="3.40.50.10210">
    <property type="match status" value="1"/>
</dbReference>